<proteinExistence type="inferred from homology"/>
<dbReference type="AlphaFoldDB" id="A0A5E4VEE2"/>
<feature type="transmembrane region" description="Helical" evidence="8">
    <location>
        <begin position="505"/>
        <end position="523"/>
    </location>
</feature>
<feature type="domain" description="ABC transmembrane type-1" evidence="9">
    <location>
        <begin position="77"/>
        <end position="284"/>
    </location>
</feature>
<dbReference type="PANTHER" id="PTHR43357:SF4">
    <property type="entry name" value="INNER MEMBRANE ABC TRANSPORTER PERMEASE PROTEIN YDCV"/>
    <property type="match status" value="1"/>
</dbReference>
<feature type="transmembrane region" description="Helical" evidence="8">
    <location>
        <begin position="115"/>
        <end position="135"/>
    </location>
</feature>
<dbReference type="SUPFAM" id="SSF161098">
    <property type="entry name" value="MetI-like"/>
    <property type="match status" value="2"/>
</dbReference>
<dbReference type="Pfam" id="PF00528">
    <property type="entry name" value="BPD_transp_1"/>
    <property type="match status" value="2"/>
</dbReference>
<feature type="transmembrane region" description="Helical" evidence="8">
    <location>
        <begin position="217"/>
        <end position="238"/>
    </location>
</feature>
<evidence type="ECO:0000256" key="6">
    <source>
        <dbReference type="ARBA" id="ARBA00022989"/>
    </source>
</evidence>
<name>A0A5E4VEE2_9BURK</name>
<keyword evidence="4" id="KW-0997">Cell inner membrane</keyword>
<feature type="transmembrane region" description="Helical" evidence="8">
    <location>
        <begin position="410"/>
        <end position="432"/>
    </location>
</feature>
<dbReference type="GO" id="GO:0005886">
    <property type="term" value="C:plasma membrane"/>
    <property type="evidence" value="ECO:0007669"/>
    <property type="project" value="UniProtKB-SubCell"/>
</dbReference>
<dbReference type="Proteomes" id="UP000333828">
    <property type="component" value="Unassembled WGS sequence"/>
</dbReference>
<dbReference type="CDD" id="cd06261">
    <property type="entry name" value="TM_PBP2"/>
    <property type="match status" value="2"/>
</dbReference>
<dbReference type="InterPro" id="IPR000515">
    <property type="entry name" value="MetI-like"/>
</dbReference>
<keyword evidence="3" id="KW-1003">Cell membrane</keyword>
<dbReference type="EMBL" id="CABPSI010000004">
    <property type="protein sequence ID" value="VVE32872.1"/>
    <property type="molecule type" value="Genomic_DNA"/>
</dbReference>
<evidence type="ECO:0000256" key="8">
    <source>
        <dbReference type="RuleBase" id="RU363032"/>
    </source>
</evidence>
<feature type="transmembrane region" description="Helical" evidence="8">
    <location>
        <begin position="444"/>
        <end position="464"/>
    </location>
</feature>
<evidence type="ECO:0000256" key="4">
    <source>
        <dbReference type="ARBA" id="ARBA00022519"/>
    </source>
</evidence>
<keyword evidence="2 8" id="KW-0813">Transport</keyword>
<gene>
    <name evidence="10" type="primary">cysW_2</name>
    <name evidence="10" type="ORF">PIN31115_03727</name>
</gene>
<comment type="similarity">
    <text evidence="8">Belongs to the binding-protein-dependent transport system permease family.</text>
</comment>
<sequence>MASLANVLPQGSTRRRVDPERWVPRFVFVAVLLLVATPLCLIVYQSLIDRPLYDGHGVLTSQNYSGLLTSRAFLEAAANSFYLAVVSTVVATVVGVLGAFCFTRLELPGQRWLRGVMALPVYLSQLVLAFGWYVLYGPSGYVTLAVQRWLSDTPWNLYSILGMGVLAGVSQAPYVTVLCSSALSLSNGSLEDAARTTGARPWRVMTTITLPLMRPSIFYSALLAFVGGLELLSIPLIFGAPSNLEFFTTFLYREALGQTSPNYGMLGAAAVYMLICVALLVIVQQRMLGNTQRFVTLRGKAQRHRATRVGGWRFVIAALWWLYLAISVLLPIAGLVARSAVQFLSPLVSPLDYLTASNYQQLFTQSEYWHAITNSLFVAGIGAALATAFVALVVLCVQRSNFRWRRSLEVLCLAPRAVPGIVVGIGFLWLTLWLPGMGVLYGTLWLLIIAFSMRNLPTAFAAMAPTFMQIGRELDQASRACGATWWQTSRNIVLPLGRRAMASSYLLLFVSFLKEYAAAVFLVAPTSQVIGPTMLRLWTNGDFGPVAALSIVQLLLTLALVMLAKTLGKGK</sequence>
<organism evidence="10 11">
    <name type="scientific">Pandoraea iniqua</name>
    <dbReference type="NCBI Taxonomy" id="2508288"/>
    <lineage>
        <taxon>Bacteria</taxon>
        <taxon>Pseudomonadati</taxon>
        <taxon>Pseudomonadota</taxon>
        <taxon>Betaproteobacteria</taxon>
        <taxon>Burkholderiales</taxon>
        <taxon>Burkholderiaceae</taxon>
        <taxon>Pandoraea</taxon>
    </lineage>
</organism>
<feature type="transmembrane region" description="Helical" evidence="8">
    <location>
        <begin position="263"/>
        <end position="283"/>
    </location>
</feature>
<evidence type="ECO:0000313" key="10">
    <source>
        <dbReference type="EMBL" id="VVE32872.1"/>
    </source>
</evidence>
<feature type="domain" description="ABC transmembrane type-1" evidence="9">
    <location>
        <begin position="372"/>
        <end position="564"/>
    </location>
</feature>
<protein>
    <submittedName>
        <fullName evidence="10">Sulfate transport system permease protein CysW</fullName>
    </submittedName>
</protein>
<dbReference type="Gene3D" id="1.10.3720.10">
    <property type="entry name" value="MetI-like"/>
    <property type="match status" value="2"/>
</dbReference>
<evidence type="ECO:0000259" key="9">
    <source>
        <dbReference type="PROSITE" id="PS50928"/>
    </source>
</evidence>
<evidence type="ECO:0000256" key="5">
    <source>
        <dbReference type="ARBA" id="ARBA00022692"/>
    </source>
</evidence>
<dbReference type="PANTHER" id="PTHR43357">
    <property type="entry name" value="INNER MEMBRANE ABC TRANSPORTER PERMEASE PROTEIN YDCV"/>
    <property type="match status" value="1"/>
</dbReference>
<evidence type="ECO:0000256" key="3">
    <source>
        <dbReference type="ARBA" id="ARBA00022475"/>
    </source>
</evidence>
<dbReference type="RefSeq" id="WP_150685308.1">
    <property type="nucleotide sequence ID" value="NZ_CABPSF010000003.1"/>
</dbReference>
<dbReference type="GO" id="GO:0055085">
    <property type="term" value="P:transmembrane transport"/>
    <property type="evidence" value="ECO:0007669"/>
    <property type="project" value="InterPro"/>
</dbReference>
<evidence type="ECO:0000313" key="11">
    <source>
        <dbReference type="Proteomes" id="UP000333828"/>
    </source>
</evidence>
<evidence type="ECO:0000256" key="2">
    <source>
        <dbReference type="ARBA" id="ARBA00022448"/>
    </source>
</evidence>
<keyword evidence="7 8" id="KW-0472">Membrane</keyword>
<keyword evidence="5 8" id="KW-0812">Transmembrane</keyword>
<dbReference type="PROSITE" id="PS50928">
    <property type="entry name" value="ABC_TM1"/>
    <property type="match status" value="2"/>
</dbReference>
<feature type="transmembrane region" description="Helical" evidence="8">
    <location>
        <begin position="155"/>
        <end position="177"/>
    </location>
</feature>
<evidence type="ECO:0000256" key="7">
    <source>
        <dbReference type="ARBA" id="ARBA00023136"/>
    </source>
</evidence>
<evidence type="ECO:0000256" key="1">
    <source>
        <dbReference type="ARBA" id="ARBA00004429"/>
    </source>
</evidence>
<feature type="transmembrane region" description="Helical" evidence="8">
    <location>
        <begin position="543"/>
        <end position="564"/>
    </location>
</feature>
<feature type="transmembrane region" description="Helical" evidence="8">
    <location>
        <begin position="312"/>
        <end position="337"/>
    </location>
</feature>
<dbReference type="InterPro" id="IPR035906">
    <property type="entry name" value="MetI-like_sf"/>
</dbReference>
<feature type="transmembrane region" description="Helical" evidence="8">
    <location>
        <begin position="81"/>
        <end position="103"/>
    </location>
</feature>
<reference evidence="10 11" key="1">
    <citation type="submission" date="2019-08" db="EMBL/GenBank/DDBJ databases">
        <authorList>
            <person name="Peeters C."/>
        </authorList>
    </citation>
    <scope>NUCLEOTIDE SEQUENCE [LARGE SCALE GENOMIC DNA]</scope>
    <source>
        <strain evidence="10 11">LMG 31115</strain>
    </source>
</reference>
<keyword evidence="11" id="KW-1185">Reference proteome</keyword>
<feature type="transmembrane region" description="Helical" evidence="8">
    <location>
        <begin position="22"/>
        <end position="44"/>
    </location>
</feature>
<comment type="subcellular location">
    <subcellularLocation>
        <location evidence="1">Cell inner membrane</location>
        <topology evidence="1">Multi-pass membrane protein</topology>
    </subcellularLocation>
    <subcellularLocation>
        <location evidence="8">Cell membrane</location>
        <topology evidence="8">Multi-pass membrane protein</topology>
    </subcellularLocation>
</comment>
<keyword evidence="6 8" id="KW-1133">Transmembrane helix</keyword>
<accession>A0A5E4VEE2</accession>
<feature type="transmembrane region" description="Helical" evidence="8">
    <location>
        <begin position="376"/>
        <end position="398"/>
    </location>
</feature>